<name>A0AAD1XP54_EUPCR</name>
<keyword evidence="1" id="KW-1133">Transmembrane helix</keyword>
<dbReference type="AlphaFoldDB" id="A0AAD1XP54"/>
<dbReference type="EMBL" id="CAMPGE010017790">
    <property type="protein sequence ID" value="CAI2376247.1"/>
    <property type="molecule type" value="Genomic_DNA"/>
</dbReference>
<keyword evidence="1" id="KW-0812">Transmembrane</keyword>
<accession>A0AAD1XP54</accession>
<protein>
    <submittedName>
        <fullName evidence="2">Uncharacterized protein</fullName>
    </submittedName>
</protein>
<gene>
    <name evidence="2" type="ORF">ECRASSUSDP1_LOCUS17616</name>
</gene>
<proteinExistence type="predicted"/>
<evidence type="ECO:0000313" key="3">
    <source>
        <dbReference type="Proteomes" id="UP001295684"/>
    </source>
</evidence>
<feature type="transmembrane region" description="Helical" evidence="1">
    <location>
        <begin position="51"/>
        <end position="70"/>
    </location>
</feature>
<comment type="caution">
    <text evidence="2">The sequence shown here is derived from an EMBL/GenBank/DDBJ whole genome shotgun (WGS) entry which is preliminary data.</text>
</comment>
<reference evidence="2" key="1">
    <citation type="submission" date="2023-07" db="EMBL/GenBank/DDBJ databases">
        <authorList>
            <consortium name="AG Swart"/>
            <person name="Singh M."/>
            <person name="Singh A."/>
            <person name="Seah K."/>
            <person name="Emmerich C."/>
        </authorList>
    </citation>
    <scope>NUCLEOTIDE SEQUENCE</scope>
    <source>
        <strain evidence="2">DP1</strain>
    </source>
</reference>
<dbReference type="Proteomes" id="UP001295684">
    <property type="component" value="Unassembled WGS sequence"/>
</dbReference>
<keyword evidence="3" id="KW-1185">Reference proteome</keyword>
<sequence>MIVKSGLNYYFLVSDFFLCVLHGLEPSLFFFGWTSCLDLMSSHFFWDPFPLPFLFLPVSSYSFVPISSYLPDFLRCLKCATICSFVLSSNPSDILVQLLPHFSTLSLSFRSSCAVQKTIFFLGSLTSSFTSTLVATNPCEGTWSQTWSKSRKISDASSSSLRSHWSSLSVVSPSRWLEVQFCSAKGRSELELWLEGEVGLDREGEACIVESSVDILCILCINKIWSCFISSCALLIICSRFAV</sequence>
<evidence type="ECO:0000313" key="2">
    <source>
        <dbReference type="EMBL" id="CAI2376247.1"/>
    </source>
</evidence>
<organism evidence="2 3">
    <name type="scientific">Euplotes crassus</name>
    <dbReference type="NCBI Taxonomy" id="5936"/>
    <lineage>
        <taxon>Eukaryota</taxon>
        <taxon>Sar</taxon>
        <taxon>Alveolata</taxon>
        <taxon>Ciliophora</taxon>
        <taxon>Intramacronucleata</taxon>
        <taxon>Spirotrichea</taxon>
        <taxon>Hypotrichia</taxon>
        <taxon>Euplotida</taxon>
        <taxon>Euplotidae</taxon>
        <taxon>Moneuplotes</taxon>
    </lineage>
</organism>
<feature type="transmembrane region" description="Helical" evidence="1">
    <location>
        <begin position="7"/>
        <end position="31"/>
    </location>
</feature>
<keyword evidence="1" id="KW-0472">Membrane</keyword>
<evidence type="ECO:0000256" key="1">
    <source>
        <dbReference type="SAM" id="Phobius"/>
    </source>
</evidence>